<dbReference type="GO" id="GO:0044209">
    <property type="term" value="P:AMP salvage"/>
    <property type="evidence" value="ECO:0007669"/>
    <property type="project" value="UniProtKB-UniRule"/>
</dbReference>
<dbReference type="InterPro" id="IPR000850">
    <property type="entry name" value="Adenylat/UMP-CMP_kin"/>
</dbReference>
<accession>A0A257LV82</accession>
<evidence type="ECO:0000256" key="7">
    <source>
        <dbReference type="RuleBase" id="RU003331"/>
    </source>
</evidence>
<comment type="function">
    <text evidence="5">Catalyzes the reversible transfer of the terminal phosphate group between ATP and AMP. Plays an important role in cellular energy homeostasis and in adenine nucleotide metabolism.</text>
</comment>
<dbReference type="UniPathway" id="UPA00588">
    <property type="reaction ID" value="UER00649"/>
</dbReference>
<name>A0A257LV82_UNCW3</name>
<dbReference type="HAMAP" id="MF_00235">
    <property type="entry name" value="Adenylate_kinase_Adk"/>
    <property type="match status" value="1"/>
</dbReference>
<keyword evidence="4 5" id="KW-0418">Kinase</keyword>
<feature type="binding site" evidence="5">
    <location>
        <begin position="57"/>
        <end position="59"/>
    </location>
    <ligand>
        <name>AMP</name>
        <dbReference type="ChEBI" id="CHEBI:456215"/>
    </ligand>
</feature>
<dbReference type="GO" id="GO:0008270">
    <property type="term" value="F:zinc ion binding"/>
    <property type="evidence" value="ECO:0007669"/>
    <property type="project" value="UniProtKB-UniRule"/>
</dbReference>
<dbReference type="EMBL" id="NMUJ01000003">
    <property type="protein sequence ID" value="OYV03534.1"/>
    <property type="molecule type" value="Genomic_DNA"/>
</dbReference>
<dbReference type="PANTHER" id="PTHR23359">
    <property type="entry name" value="NUCLEOTIDE KINASE"/>
    <property type="match status" value="1"/>
</dbReference>
<feature type="domain" description="Adenylate kinase active site lid" evidence="8">
    <location>
        <begin position="122"/>
        <end position="157"/>
    </location>
</feature>
<evidence type="ECO:0000259" key="8">
    <source>
        <dbReference type="Pfam" id="PF05191"/>
    </source>
</evidence>
<dbReference type="SUPFAM" id="SSF52540">
    <property type="entry name" value="P-loop containing nucleoside triphosphate hydrolases"/>
    <property type="match status" value="1"/>
</dbReference>
<comment type="subunit">
    <text evidence="5 7">Monomer.</text>
</comment>
<feature type="binding site" evidence="5">
    <location>
        <position position="125"/>
    </location>
    <ligand>
        <name>Zn(2+)</name>
        <dbReference type="ChEBI" id="CHEBI:29105"/>
        <note>structural</note>
    </ligand>
</feature>
<gene>
    <name evidence="5" type="primary">adk</name>
    <name evidence="9" type="ORF">CGW93_00425</name>
</gene>
<proteinExistence type="inferred from homology"/>
<dbReference type="EC" id="2.7.4.3" evidence="5 7"/>
<dbReference type="Gene3D" id="3.40.50.300">
    <property type="entry name" value="P-loop containing nucleotide triphosphate hydrolases"/>
    <property type="match status" value="1"/>
</dbReference>
<feature type="binding site" evidence="5">
    <location>
        <position position="194"/>
    </location>
    <ligand>
        <name>ATP</name>
        <dbReference type="ChEBI" id="CHEBI:30616"/>
    </ligand>
</feature>
<feature type="binding site" evidence="5">
    <location>
        <begin position="11"/>
        <end position="16"/>
    </location>
    <ligand>
        <name>ATP</name>
        <dbReference type="ChEBI" id="CHEBI:30616"/>
    </ligand>
</feature>
<reference evidence="10" key="1">
    <citation type="submission" date="2017-07" db="EMBL/GenBank/DDBJ databases">
        <title>Novel pathways for hydrocarbon cycling and metabolic interdependencies in hydrothermal sediment communities.</title>
        <authorList>
            <person name="Dombrowski N."/>
            <person name="Seitz K."/>
            <person name="Teske A."/>
            <person name="Baker B."/>
        </authorList>
    </citation>
    <scope>NUCLEOTIDE SEQUENCE [LARGE SCALE GENOMIC DNA]</scope>
</reference>
<dbReference type="GO" id="GO:0005737">
    <property type="term" value="C:cytoplasm"/>
    <property type="evidence" value="ECO:0007669"/>
    <property type="project" value="UniProtKB-SubCell"/>
</dbReference>
<keyword evidence="5" id="KW-0479">Metal-binding</keyword>
<comment type="pathway">
    <text evidence="5">Purine metabolism; AMP biosynthesis via salvage pathway; AMP from ADP: step 1/1.</text>
</comment>
<dbReference type="InterPro" id="IPR006259">
    <property type="entry name" value="Adenyl_kin_sub"/>
</dbReference>
<comment type="domain">
    <text evidence="5">Consists of three domains, a large central CORE domain and two small peripheral domains, NMPbind and LID, which undergo movements during catalysis. The LID domain closes over the site of phosphoryl transfer upon ATP binding. Assembling and dissambling the active center during each catalytic cycle provides an effective means to prevent ATP hydrolysis. Some bacteria have evolved a zinc-coordinating structure that stabilizes the LID domain.</text>
</comment>
<dbReference type="GO" id="GO:0004017">
    <property type="term" value="F:AMP kinase activity"/>
    <property type="evidence" value="ECO:0007669"/>
    <property type="project" value="UniProtKB-UniRule"/>
</dbReference>
<dbReference type="NCBIfam" id="NF001381">
    <property type="entry name" value="PRK00279.1-3"/>
    <property type="match status" value="1"/>
</dbReference>
<dbReference type="PROSITE" id="PS00113">
    <property type="entry name" value="ADENYLATE_KINASE"/>
    <property type="match status" value="1"/>
</dbReference>
<dbReference type="FunFam" id="3.40.50.300:FF:000106">
    <property type="entry name" value="Adenylate kinase mitochondrial"/>
    <property type="match status" value="1"/>
</dbReference>
<dbReference type="CDD" id="cd01428">
    <property type="entry name" value="ADK"/>
    <property type="match status" value="1"/>
</dbReference>
<evidence type="ECO:0000313" key="9">
    <source>
        <dbReference type="EMBL" id="OYV03534.1"/>
    </source>
</evidence>
<comment type="similarity">
    <text evidence="5 6">Belongs to the adenylate kinase family.</text>
</comment>
<dbReference type="InterPro" id="IPR033690">
    <property type="entry name" value="Adenylat_kinase_CS"/>
</dbReference>
<dbReference type="Pfam" id="PF05191">
    <property type="entry name" value="ADK_lid"/>
    <property type="match status" value="1"/>
</dbReference>
<feature type="binding site" evidence="5">
    <location>
        <position position="128"/>
    </location>
    <ligand>
        <name>Zn(2+)</name>
        <dbReference type="ChEBI" id="CHEBI:29105"/>
        <note>structural</note>
    </ligand>
</feature>
<comment type="subcellular location">
    <subcellularLocation>
        <location evidence="5 7">Cytoplasm</location>
    </subcellularLocation>
</comment>
<keyword evidence="1 5" id="KW-0808">Transferase</keyword>
<feature type="binding site" evidence="5">
    <location>
        <position position="166"/>
    </location>
    <ligand>
        <name>AMP</name>
        <dbReference type="ChEBI" id="CHEBI:456215"/>
    </ligand>
</feature>
<feature type="binding site" evidence="5">
    <location>
        <position position="31"/>
    </location>
    <ligand>
        <name>AMP</name>
        <dbReference type="ChEBI" id="CHEBI:456215"/>
    </ligand>
</feature>
<sequence>MNIIIILGPPGVGKGTQAVRLVQMGWIHISTGDILRESIEKGDTLGNKVAQYVHRGELVPNHLIVEVLKQKLQEVDRNSNIVLDGFPRNVEQAKALEGLIKVDKVLYLKCNDEQIIKRLTARRICPQCGEVYNIITKPPSDNMRCDKCGSSLTQREDDREDVIRKRLDVYYRETVPLVEYYRRNGLLEEIDATGTIDEVFAQIREKIEEWAKRK</sequence>
<evidence type="ECO:0000313" key="10">
    <source>
        <dbReference type="Proteomes" id="UP000216312"/>
    </source>
</evidence>
<keyword evidence="5" id="KW-0862">Zinc</keyword>
<dbReference type="PRINTS" id="PR00094">
    <property type="entry name" value="ADENYLTKNASE"/>
</dbReference>
<evidence type="ECO:0000256" key="2">
    <source>
        <dbReference type="ARBA" id="ARBA00022727"/>
    </source>
</evidence>
<protein>
    <recommendedName>
        <fullName evidence="5 7">Adenylate kinase</fullName>
        <shortName evidence="5">AK</shortName>
        <ecNumber evidence="5 7">2.7.4.3</ecNumber>
    </recommendedName>
    <alternativeName>
        <fullName evidence="5">ATP-AMP transphosphorylase</fullName>
    </alternativeName>
    <alternativeName>
        <fullName evidence="5">ATP:AMP phosphotransferase</fullName>
    </alternativeName>
    <alternativeName>
        <fullName evidence="5">Adenylate monophosphate kinase</fullName>
    </alternativeName>
</protein>
<keyword evidence="3 5" id="KW-0547">Nucleotide-binding</keyword>
<dbReference type="AlphaFoldDB" id="A0A257LV82"/>
<comment type="catalytic activity">
    <reaction evidence="5 7">
        <text>AMP + ATP = 2 ADP</text>
        <dbReference type="Rhea" id="RHEA:12973"/>
        <dbReference type="ChEBI" id="CHEBI:30616"/>
        <dbReference type="ChEBI" id="CHEBI:456215"/>
        <dbReference type="ChEBI" id="CHEBI:456216"/>
        <dbReference type="EC" id="2.7.4.3"/>
    </reaction>
</comment>
<feature type="region of interest" description="LID" evidence="5">
    <location>
        <begin position="121"/>
        <end position="158"/>
    </location>
</feature>
<dbReference type="Pfam" id="PF00406">
    <property type="entry name" value="ADK"/>
    <property type="match status" value="1"/>
</dbReference>
<dbReference type="Proteomes" id="UP000216312">
    <property type="component" value="Unassembled WGS sequence"/>
</dbReference>
<comment type="caution">
    <text evidence="9">The sequence shown here is derived from an EMBL/GenBank/DDBJ whole genome shotgun (WGS) entry which is preliminary data.</text>
</comment>
<keyword evidence="2 5" id="KW-0545">Nucleotide biosynthesis</keyword>
<feature type="binding site" evidence="5">
    <location>
        <position position="122"/>
    </location>
    <ligand>
        <name>ATP</name>
        <dbReference type="ChEBI" id="CHEBI:30616"/>
    </ligand>
</feature>
<feature type="region of interest" description="NMP" evidence="5">
    <location>
        <begin position="30"/>
        <end position="59"/>
    </location>
</feature>
<dbReference type="InterPro" id="IPR007862">
    <property type="entry name" value="Adenylate_kinase_lid-dom"/>
</dbReference>
<keyword evidence="5" id="KW-0963">Cytoplasm</keyword>
<feature type="binding site" evidence="5">
    <location>
        <position position="36"/>
    </location>
    <ligand>
        <name>AMP</name>
        <dbReference type="ChEBI" id="CHEBI:456215"/>
    </ligand>
</feature>
<feature type="binding site" evidence="5">
    <location>
        <position position="148"/>
    </location>
    <ligand>
        <name>Zn(2+)</name>
        <dbReference type="ChEBI" id="CHEBI:29105"/>
        <note>structural</note>
    </ligand>
</feature>
<dbReference type="NCBIfam" id="TIGR01351">
    <property type="entry name" value="adk"/>
    <property type="match status" value="1"/>
</dbReference>
<evidence type="ECO:0000256" key="4">
    <source>
        <dbReference type="ARBA" id="ARBA00022777"/>
    </source>
</evidence>
<dbReference type="InterPro" id="IPR027417">
    <property type="entry name" value="P-loop_NTPase"/>
</dbReference>
<evidence type="ECO:0000256" key="6">
    <source>
        <dbReference type="RuleBase" id="RU003330"/>
    </source>
</evidence>
<feature type="binding site" evidence="5">
    <location>
        <position position="92"/>
    </location>
    <ligand>
        <name>AMP</name>
        <dbReference type="ChEBI" id="CHEBI:456215"/>
    </ligand>
</feature>
<feature type="binding site" evidence="5">
    <location>
        <begin position="85"/>
        <end position="88"/>
    </location>
    <ligand>
        <name>AMP</name>
        <dbReference type="ChEBI" id="CHEBI:456215"/>
    </ligand>
</feature>
<evidence type="ECO:0000256" key="5">
    <source>
        <dbReference type="HAMAP-Rule" id="MF_00235"/>
    </source>
</evidence>
<evidence type="ECO:0000256" key="1">
    <source>
        <dbReference type="ARBA" id="ARBA00022679"/>
    </source>
</evidence>
<feature type="binding site" evidence="5">
    <location>
        <position position="155"/>
    </location>
    <ligand>
        <name>AMP</name>
        <dbReference type="ChEBI" id="CHEBI:456215"/>
    </ligand>
</feature>
<evidence type="ECO:0000256" key="3">
    <source>
        <dbReference type="ARBA" id="ARBA00022741"/>
    </source>
</evidence>
<dbReference type="GO" id="GO:0005524">
    <property type="term" value="F:ATP binding"/>
    <property type="evidence" value="ECO:0007669"/>
    <property type="project" value="UniProtKB-UniRule"/>
</dbReference>
<keyword evidence="5 7" id="KW-0067">ATP-binding</keyword>
<organism evidence="9 10">
    <name type="scientific">candidate division WOR-3 bacterium 4484_18</name>
    <dbReference type="NCBI Taxonomy" id="2020626"/>
    <lineage>
        <taxon>Bacteria</taxon>
        <taxon>Bacteria division WOR-3</taxon>
    </lineage>
</organism>
<feature type="binding site" evidence="5">
    <location>
        <position position="145"/>
    </location>
    <ligand>
        <name>Zn(2+)</name>
        <dbReference type="ChEBI" id="CHEBI:29105"/>
        <note>structural</note>
    </ligand>
</feature>
<feature type="binding site" evidence="5">
    <location>
        <begin position="131"/>
        <end position="132"/>
    </location>
    <ligand>
        <name>ATP</name>
        <dbReference type="ChEBI" id="CHEBI:30616"/>
    </ligand>
</feature>
<dbReference type="NCBIfam" id="NF011100">
    <property type="entry name" value="PRK14527.1"/>
    <property type="match status" value="1"/>
</dbReference>